<sequence>MSGHTRLKNLSPLAAASASTTSALAEIYFRVAVILRRRCCTGEGAFQFRTQRGQEVIRELKRAVSLWAARKAALASWCQSRAVAQRSSCIRLGRSAPATPSLSMPPAWRRQPESPEAARSCSGGGDLNYVLPAFERSSSSLSNGSVLSSPQLGRPCQSDPERLGTRADSSCEDANYVRVTAAVHGKGRVSFRKPGSPPPPPPLVQLLTTSGTLPHDKKLQEIRRAEGMSPNPLIVLPPRLHRCLLQIWLGN</sequence>
<gene>
    <name evidence="1" type="ORF">HPB50_016254</name>
</gene>
<comment type="caution">
    <text evidence="1">The sequence shown here is derived from an EMBL/GenBank/DDBJ whole genome shotgun (WGS) entry which is preliminary data.</text>
</comment>
<accession>A0ACB7TQ25</accession>
<proteinExistence type="predicted"/>
<organism evidence="1 2">
    <name type="scientific">Hyalomma asiaticum</name>
    <name type="common">Tick</name>
    <dbReference type="NCBI Taxonomy" id="266040"/>
    <lineage>
        <taxon>Eukaryota</taxon>
        <taxon>Metazoa</taxon>
        <taxon>Ecdysozoa</taxon>
        <taxon>Arthropoda</taxon>
        <taxon>Chelicerata</taxon>
        <taxon>Arachnida</taxon>
        <taxon>Acari</taxon>
        <taxon>Parasitiformes</taxon>
        <taxon>Ixodida</taxon>
        <taxon>Ixodoidea</taxon>
        <taxon>Ixodidae</taxon>
        <taxon>Hyalomminae</taxon>
        <taxon>Hyalomma</taxon>
    </lineage>
</organism>
<dbReference type="Proteomes" id="UP000821845">
    <property type="component" value="Chromosome 1"/>
</dbReference>
<evidence type="ECO:0000313" key="1">
    <source>
        <dbReference type="EMBL" id="KAH6946959.1"/>
    </source>
</evidence>
<protein>
    <submittedName>
        <fullName evidence="1">Uncharacterized protein</fullName>
    </submittedName>
</protein>
<name>A0ACB7TQ25_HYAAI</name>
<reference evidence="1" key="1">
    <citation type="submission" date="2020-05" db="EMBL/GenBank/DDBJ databases">
        <title>Large-scale comparative analyses of tick genomes elucidate their genetic diversity and vector capacities.</title>
        <authorList>
            <person name="Jia N."/>
            <person name="Wang J."/>
            <person name="Shi W."/>
            <person name="Du L."/>
            <person name="Sun Y."/>
            <person name="Zhan W."/>
            <person name="Jiang J."/>
            <person name="Wang Q."/>
            <person name="Zhang B."/>
            <person name="Ji P."/>
            <person name="Sakyi L.B."/>
            <person name="Cui X."/>
            <person name="Yuan T."/>
            <person name="Jiang B."/>
            <person name="Yang W."/>
            <person name="Lam T.T.-Y."/>
            <person name="Chang Q."/>
            <person name="Ding S."/>
            <person name="Wang X."/>
            <person name="Zhu J."/>
            <person name="Ruan X."/>
            <person name="Zhao L."/>
            <person name="Wei J."/>
            <person name="Que T."/>
            <person name="Du C."/>
            <person name="Cheng J."/>
            <person name="Dai P."/>
            <person name="Han X."/>
            <person name="Huang E."/>
            <person name="Gao Y."/>
            <person name="Liu J."/>
            <person name="Shao H."/>
            <person name="Ye R."/>
            <person name="Li L."/>
            <person name="Wei W."/>
            <person name="Wang X."/>
            <person name="Wang C."/>
            <person name="Yang T."/>
            <person name="Huo Q."/>
            <person name="Li W."/>
            <person name="Guo W."/>
            <person name="Chen H."/>
            <person name="Zhou L."/>
            <person name="Ni X."/>
            <person name="Tian J."/>
            <person name="Zhou Y."/>
            <person name="Sheng Y."/>
            <person name="Liu T."/>
            <person name="Pan Y."/>
            <person name="Xia L."/>
            <person name="Li J."/>
            <person name="Zhao F."/>
            <person name="Cao W."/>
        </authorList>
    </citation>
    <scope>NUCLEOTIDE SEQUENCE</scope>
    <source>
        <strain evidence="1">Hyas-2018</strain>
    </source>
</reference>
<dbReference type="EMBL" id="CM023481">
    <property type="protein sequence ID" value="KAH6946959.1"/>
    <property type="molecule type" value="Genomic_DNA"/>
</dbReference>
<evidence type="ECO:0000313" key="2">
    <source>
        <dbReference type="Proteomes" id="UP000821845"/>
    </source>
</evidence>
<keyword evidence="2" id="KW-1185">Reference proteome</keyword>